<keyword evidence="1 3" id="KW-0963">Cytoplasm</keyword>
<dbReference type="SUPFAM" id="SSF75420">
    <property type="entry name" value="YhbC-like, N-terminal domain"/>
    <property type="match status" value="1"/>
</dbReference>
<protein>
    <recommendedName>
        <fullName evidence="3">Ribosome maturation factor RimP</fullName>
    </recommendedName>
</protein>
<comment type="similarity">
    <text evidence="3">Belongs to the RimP family.</text>
</comment>
<evidence type="ECO:0000313" key="6">
    <source>
        <dbReference type="EMBL" id="EDZ65025.1"/>
    </source>
</evidence>
<accession>B6BVK2</accession>
<reference evidence="7" key="1">
    <citation type="journal article" date="2012" name="Stand. Genomic Sci.">
        <title>Genome sequence of strain HIMB624, a cultured representative from the OM43 clade of marine Betaproteobacteria.</title>
        <authorList>
            <person name="Huggett M.J."/>
            <person name="Hayakawa D.H."/>
            <person name="Rappe M.S."/>
        </authorList>
    </citation>
    <scope>NUCLEOTIDE SEQUENCE [LARGE SCALE GENOMIC DNA]</scope>
    <source>
        <strain evidence="7">KB13</strain>
    </source>
</reference>
<evidence type="ECO:0000256" key="3">
    <source>
        <dbReference type="HAMAP-Rule" id="MF_01077"/>
    </source>
</evidence>
<evidence type="ECO:0000256" key="2">
    <source>
        <dbReference type="ARBA" id="ARBA00022517"/>
    </source>
</evidence>
<dbReference type="eggNOG" id="COG0779">
    <property type="taxonomic scope" value="Bacteria"/>
</dbReference>
<comment type="subcellular location">
    <subcellularLocation>
        <location evidence="3">Cytoplasm</location>
    </subcellularLocation>
</comment>
<dbReference type="Proteomes" id="UP000004188">
    <property type="component" value="Unassembled WGS sequence"/>
</dbReference>
<dbReference type="AlphaFoldDB" id="B6BVK2"/>
<feature type="domain" description="Ribosome maturation factor RimP N-terminal" evidence="4">
    <location>
        <begin position="20"/>
        <end position="89"/>
    </location>
</feature>
<sequence length="158" mass="18117">MGLLGPFFIFDGFVMDLEKIISESIQNIGYELVECEHNHNSGLIRIFIDNGNLISVDDCVKVSNHLNRVLSVELDYDFSRLEVSSPGVDRKLIKLADYKRFEGEKIKIKLYSPINNQKKFDGKLIASDEKKIKILLSDEKILEVPFDEIQMARLNPDL</sequence>
<dbReference type="InterPro" id="IPR035956">
    <property type="entry name" value="RimP_N_sf"/>
</dbReference>
<dbReference type="Pfam" id="PF17384">
    <property type="entry name" value="DUF150_C"/>
    <property type="match status" value="1"/>
</dbReference>
<dbReference type="GO" id="GO:0005829">
    <property type="term" value="C:cytosol"/>
    <property type="evidence" value="ECO:0007669"/>
    <property type="project" value="TreeGrafter"/>
</dbReference>
<proteinExistence type="inferred from homology"/>
<dbReference type="Pfam" id="PF02576">
    <property type="entry name" value="RimP_N"/>
    <property type="match status" value="1"/>
</dbReference>
<organism evidence="6 7">
    <name type="scientific">beta proteobacterium KB13</name>
    <dbReference type="NCBI Taxonomy" id="314607"/>
    <lineage>
        <taxon>Bacteria</taxon>
        <taxon>Pseudomonadati</taxon>
        <taxon>Pseudomonadota</taxon>
        <taxon>Betaproteobacteria</taxon>
        <taxon>Nitrosomonadales</taxon>
        <taxon>OM43 clade</taxon>
    </lineage>
</organism>
<keyword evidence="7" id="KW-1185">Reference proteome</keyword>
<dbReference type="InterPro" id="IPR028998">
    <property type="entry name" value="RimP_C"/>
</dbReference>
<dbReference type="PANTHER" id="PTHR33867:SF1">
    <property type="entry name" value="RIBOSOME MATURATION FACTOR RIMP"/>
    <property type="match status" value="1"/>
</dbReference>
<dbReference type="STRING" id="314607.KB13_1157"/>
<dbReference type="EMBL" id="DS995299">
    <property type="protein sequence ID" value="EDZ65025.1"/>
    <property type="molecule type" value="Genomic_DNA"/>
</dbReference>
<dbReference type="NCBIfam" id="NF000929">
    <property type="entry name" value="PRK00092.2-1"/>
    <property type="match status" value="1"/>
</dbReference>
<dbReference type="HAMAP" id="MF_01077">
    <property type="entry name" value="RimP"/>
    <property type="match status" value="1"/>
</dbReference>
<dbReference type="CDD" id="cd01734">
    <property type="entry name" value="YlxS_C"/>
    <property type="match status" value="1"/>
</dbReference>
<dbReference type="InterPro" id="IPR003728">
    <property type="entry name" value="Ribosome_maturation_RimP"/>
</dbReference>
<dbReference type="Gene3D" id="2.30.30.180">
    <property type="entry name" value="Ribosome maturation factor RimP, C-terminal domain"/>
    <property type="match status" value="1"/>
</dbReference>
<evidence type="ECO:0000259" key="5">
    <source>
        <dbReference type="Pfam" id="PF17384"/>
    </source>
</evidence>
<evidence type="ECO:0000259" key="4">
    <source>
        <dbReference type="Pfam" id="PF02576"/>
    </source>
</evidence>
<dbReference type="PANTHER" id="PTHR33867">
    <property type="entry name" value="RIBOSOME MATURATION FACTOR RIMP"/>
    <property type="match status" value="1"/>
</dbReference>
<evidence type="ECO:0000256" key="1">
    <source>
        <dbReference type="ARBA" id="ARBA00022490"/>
    </source>
</evidence>
<feature type="domain" description="Ribosome maturation factor RimP C-terminal" evidence="5">
    <location>
        <begin position="92"/>
        <end position="156"/>
    </location>
</feature>
<dbReference type="HOGENOM" id="CLU_070525_1_0_4"/>
<evidence type="ECO:0000313" key="7">
    <source>
        <dbReference type="Proteomes" id="UP000004188"/>
    </source>
</evidence>
<keyword evidence="2 3" id="KW-0690">Ribosome biogenesis</keyword>
<dbReference type="Gene3D" id="3.30.300.70">
    <property type="entry name" value="RimP-like superfamily, N-terminal"/>
    <property type="match status" value="1"/>
</dbReference>
<comment type="function">
    <text evidence="3">Required for maturation of 30S ribosomal subunits.</text>
</comment>
<dbReference type="GO" id="GO:0000028">
    <property type="term" value="P:ribosomal small subunit assembly"/>
    <property type="evidence" value="ECO:0007669"/>
    <property type="project" value="TreeGrafter"/>
</dbReference>
<gene>
    <name evidence="3" type="primary">rimP</name>
    <name evidence="6" type="ORF">KB13_1157</name>
</gene>
<dbReference type="InterPro" id="IPR036847">
    <property type="entry name" value="RimP_C_sf"/>
</dbReference>
<dbReference type="GO" id="GO:0006412">
    <property type="term" value="P:translation"/>
    <property type="evidence" value="ECO:0007669"/>
    <property type="project" value="TreeGrafter"/>
</dbReference>
<dbReference type="InterPro" id="IPR028989">
    <property type="entry name" value="RimP_N"/>
</dbReference>
<name>B6BVK2_9PROT</name>
<dbReference type="SUPFAM" id="SSF74942">
    <property type="entry name" value="YhbC-like, C-terminal domain"/>
    <property type="match status" value="1"/>
</dbReference>